<protein>
    <submittedName>
        <fullName evidence="1">Uncharacterized protein</fullName>
    </submittedName>
</protein>
<proteinExistence type="predicted"/>
<dbReference type="EMBL" id="GBRH01266000">
    <property type="protein sequence ID" value="JAD31895.1"/>
    <property type="molecule type" value="Transcribed_RNA"/>
</dbReference>
<sequence length="43" mass="5055">MLCLDLIDPFITRDAFFLHTVVEIHSSIETLFPISHYSCLRFL</sequence>
<name>A0A0A8Z571_ARUDO</name>
<accession>A0A0A8Z571</accession>
<dbReference type="AlphaFoldDB" id="A0A0A8Z571"/>
<reference evidence="1" key="2">
    <citation type="journal article" date="2015" name="Data Brief">
        <title>Shoot transcriptome of the giant reed, Arundo donax.</title>
        <authorList>
            <person name="Barrero R.A."/>
            <person name="Guerrero F.D."/>
            <person name="Moolhuijzen P."/>
            <person name="Goolsby J.A."/>
            <person name="Tidwell J."/>
            <person name="Bellgard S.E."/>
            <person name="Bellgard M.I."/>
        </authorList>
    </citation>
    <scope>NUCLEOTIDE SEQUENCE</scope>
    <source>
        <tissue evidence="1">Shoot tissue taken approximately 20 cm above the soil surface</tissue>
    </source>
</reference>
<organism evidence="1">
    <name type="scientific">Arundo donax</name>
    <name type="common">Giant reed</name>
    <name type="synonym">Donax arundinaceus</name>
    <dbReference type="NCBI Taxonomy" id="35708"/>
    <lineage>
        <taxon>Eukaryota</taxon>
        <taxon>Viridiplantae</taxon>
        <taxon>Streptophyta</taxon>
        <taxon>Embryophyta</taxon>
        <taxon>Tracheophyta</taxon>
        <taxon>Spermatophyta</taxon>
        <taxon>Magnoliopsida</taxon>
        <taxon>Liliopsida</taxon>
        <taxon>Poales</taxon>
        <taxon>Poaceae</taxon>
        <taxon>PACMAD clade</taxon>
        <taxon>Arundinoideae</taxon>
        <taxon>Arundineae</taxon>
        <taxon>Arundo</taxon>
    </lineage>
</organism>
<evidence type="ECO:0000313" key="1">
    <source>
        <dbReference type="EMBL" id="JAD31895.1"/>
    </source>
</evidence>
<reference evidence="1" key="1">
    <citation type="submission" date="2014-09" db="EMBL/GenBank/DDBJ databases">
        <authorList>
            <person name="Magalhaes I.L.F."/>
            <person name="Oliveira U."/>
            <person name="Santos F.R."/>
            <person name="Vidigal T.H.D.A."/>
            <person name="Brescovit A.D."/>
            <person name="Santos A.J."/>
        </authorList>
    </citation>
    <scope>NUCLEOTIDE SEQUENCE</scope>
    <source>
        <tissue evidence="1">Shoot tissue taken approximately 20 cm above the soil surface</tissue>
    </source>
</reference>